<feature type="region of interest" description="Disordered" evidence="1">
    <location>
        <begin position="191"/>
        <end position="226"/>
    </location>
</feature>
<dbReference type="InterPro" id="IPR029045">
    <property type="entry name" value="ClpP/crotonase-like_dom_sf"/>
</dbReference>
<dbReference type="Gene3D" id="3.90.226.10">
    <property type="entry name" value="2-enoyl-CoA Hydratase, Chain A, domain 1"/>
    <property type="match status" value="1"/>
</dbReference>
<dbReference type="Pfam" id="PF00574">
    <property type="entry name" value="CLP_protease"/>
    <property type="match status" value="1"/>
</dbReference>
<dbReference type="Proteomes" id="UP000319949">
    <property type="component" value="Unassembled WGS sequence"/>
</dbReference>
<comment type="caution">
    <text evidence="3">The sequence shown here is derived from an EMBL/GenBank/DDBJ whole genome shotgun (WGS) entry which is preliminary data.</text>
</comment>
<dbReference type="SUPFAM" id="SSF52096">
    <property type="entry name" value="ClpP/crotonase"/>
    <property type="match status" value="1"/>
</dbReference>
<organism evidence="3 4">
    <name type="scientific">Bradyrhizobium stylosanthis</name>
    <dbReference type="NCBI Taxonomy" id="1803665"/>
    <lineage>
        <taxon>Bacteria</taxon>
        <taxon>Pseudomonadati</taxon>
        <taxon>Pseudomonadota</taxon>
        <taxon>Alphaproteobacteria</taxon>
        <taxon>Hyphomicrobiales</taxon>
        <taxon>Nitrobacteraceae</taxon>
        <taxon>Bradyrhizobium</taxon>
    </lineage>
</organism>
<feature type="chain" id="PRO_5021735657" description="ClpP protease-like protein" evidence="2">
    <location>
        <begin position="24"/>
        <end position="332"/>
    </location>
</feature>
<evidence type="ECO:0000313" key="4">
    <source>
        <dbReference type="Proteomes" id="UP000319949"/>
    </source>
</evidence>
<keyword evidence="2" id="KW-0732">Signal</keyword>
<dbReference type="InterPro" id="IPR023562">
    <property type="entry name" value="ClpP/TepA"/>
</dbReference>
<evidence type="ECO:0000256" key="2">
    <source>
        <dbReference type="SAM" id="SignalP"/>
    </source>
</evidence>
<reference evidence="3 4" key="1">
    <citation type="submission" date="2019-06" db="EMBL/GenBank/DDBJ databases">
        <title>Genomic Encyclopedia of Type Strains, Phase IV (KMG-V): Genome sequencing to study the core and pangenomes of soil and plant-associated prokaryotes.</title>
        <authorList>
            <person name="Whitman W."/>
        </authorList>
    </citation>
    <scope>NUCLEOTIDE SEQUENCE [LARGE SCALE GENOMIC DNA]</scope>
    <source>
        <strain evidence="3 4">BR 510</strain>
    </source>
</reference>
<proteinExistence type="predicted"/>
<dbReference type="OrthoDB" id="5936191at2"/>
<feature type="compositionally biased region" description="Low complexity" evidence="1">
    <location>
        <begin position="193"/>
        <end position="219"/>
    </location>
</feature>
<dbReference type="RefSeq" id="WP_145662691.1">
    <property type="nucleotide sequence ID" value="NZ_VITK01000004.1"/>
</dbReference>
<gene>
    <name evidence="3" type="ORF">FBZ96_10495</name>
</gene>
<feature type="signal peptide" evidence="2">
    <location>
        <begin position="1"/>
        <end position="23"/>
    </location>
</feature>
<name>A0A560DPT2_9BRAD</name>
<accession>A0A560DPT2</accession>
<dbReference type="AlphaFoldDB" id="A0A560DPT2"/>
<evidence type="ECO:0008006" key="5">
    <source>
        <dbReference type="Google" id="ProtNLM"/>
    </source>
</evidence>
<evidence type="ECO:0000313" key="3">
    <source>
        <dbReference type="EMBL" id="TWA99127.1"/>
    </source>
</evidence>
<protein>
    <recommendedName>
        <fullName evidence="5">ClpP protease-like protein</fullName>
    </recommendedName>
</protein>
<keyword evidence="4" id="KW-1185">Reference proteome</keyword>
<sequence>MKAIVAILAVPAFFLLLPTADGAAVKSVPGRAGKVVIHVSGRFVEGDTEAFMSAFNKAKEAGRPVENVFLNSSGGSLAEGARLATAIKFGRLATMVPDGAMCASACFLAFAAGEPRFAAPTALIGVHKAAEKHGRETKSSAVATALMAQMAKELGVPSSIVGRMVATPPNQIAWLDASDLRAMNVKRDVRDTGAFARPSSPSSGSERASSAAASLSAASTGPGHERQSWNDFLDKAIALSAEQNQGAPAMVRSCTAESKVCALGVTYLLEDGRRALVTVMQDQSGVIIRREVCKSNSTNDYRDCADWDSGAQYRDFKTEDGHWVQGVSTMQH</sequence>
<evidence type="ECO:0000256" key="1">
    <source>
        <dbReference type="SAM" id="MobiDB-lite"/>
    </source>
</evidence>
<dbReference type="EMBL" id="VITK01000004">
    <property type="protein sequence ID" value="TWA99127.1"/>
    <property type="molecule type" value="Genomic_DNA"/>
</dbReference>